<evidence type="ECO:0000313" key="2">
    <source>
        <dbReference type="EMBL" id="AQU89409.1"/>
    </source>
</evidence>
<dbReference type="KEGG" id="kna:B0W47_17840"/>
<keyword evidence="5" id="KW-1185">Reference proteome</keyword>
<organism evidence="2 4">
    <name type="scientific">Komagataeibacter nataicola</name>
    <dbReference type="NCBI Taxonomy" id="265960"/>
    <lineage>
        <taxon>Bacteria</taxon>
        <taxon>Pseudomonadati</taxon>
        <taxon>Pseudomonadota</taxon>
        <taxon>Alphaproteobacteria</taxon>
        <taxon>Acetobacterales</taxon>
        <taxon>Acetobacteraceae</taxon>
        <taxon>Komagataeibacter</taxon>
    </lineage>
</organism>
<dbReference type="AlphaFoldDB" id="A0A9N7CH90"/>
<dbReference type="EMBL" id="NIRT01000053">
    <property type="protein sequence ID" value="PYD64960.1"/>
    <property type="molecule type" value="Genomic_DNA"/>
</dbReference>
<dbReference type="KEGG" id="kna:B0W47_17745"/>
<reference evidence="2 4" key="1">
    <citation type="submission" date="2017-02" db="EMBL/GenBank/DDBJ databases">
        <title>zhang.</title>
        <authorList>
            <person name="Zhang H."/>
        </authorList>
    </citation>
    <scope>NUCLEOTIDE SEQUENCE [LARGE SCALE GENOMIC DNA]</scope>
    <source>
        <strain evidence="2 4">RZS01</strain>
        <plasmid evidence="4">pkna06</plasmid>
        <plasmid evidence="2">pKNA06</plasmid>
    </source>
</reference>
<gene>
    <name evidence="1" type="ORF">B0W47_17745</name>
    <name evidence="2" type="ORF">B0W47_17840</name>
    <name evidence="3" type="ORF">CDI09_16330</name>
</gene>
<dbReference type="Proteomes" id="UP000189683">
    <property type="component" value="Plasmid pKNA06"/>
</dbReference>
<dbReference type="RefSeq" id="WP_078528715.1">
    <property type="nucleotide sequence ID" value="NZ_CP019881.1"/>
</dbReference>
<evidence type="ECO:0000313" key="5">
    <source>
        <dbReference type="Proteomes" id="UP000247512"/>
    </source>
</evidence>
<accession>A0A9N7CH90</accession>
<evidence type="ECO:0000313" key="3">
    <source>
        <dbReference type="EMBL" id="PYD64960.1"/>
    </source>
</evidence>
<geneLocation type="plasmid" evidence="4">
    <name>pkna06</name>
</geneLocation>
<sequence>MEEHTKKTVSDTLDTAEKTGNPLFLWGALFRLLEAHAETNEDGSLSVRRDVTLPPSIADYLLRASFNMQMLGWGKEPVETVKADWTIESNIPVIKKEKLDTKKAREQITKALFLSYKKNGTGPFKEMQDFVEAHYVYSISKTYERSGFEDIQAITKIMNELSLSEKRVRTLIDRGEFIIKGDFEGYERSKK</sequence>
<dbReference type="EMBL" id="CP019881">
    <property type="protein sequence ID" value="AQU89394.1"/>
    <property type="molecule type" value="Genomic_DNA"/>
</dbReference>
<dbReference type="Proteomes" id="UP000247512">
    <property type="component" value="Unassembled WGS sequence"/>
</dbReference>
<evidence type="ECO:0000313" key="1">
    <source>
        <dbReference type="EMBL" id="AQU89394.1"/>
    </source>
</evidence>
<keyword evidence="2" id="KW-0614">Plasmid</keyword>
<proteinExistence type="predicted"/>
<dbReference type="EMBL" id="CP019881">
    <property type="protein sequence ID" value="AQU89409.1"/>
    <property type="molecule type" value="Genomic_DNA"/>
</dbReference>
<reference evidence="3 5" key="2">
    <citation type="submission" date="2017-06" db="EMBL/GenBank/DDBJ databases">
        <title>A draft genome sequence of Komagataeibacter nataicola LMG 1536.</title>
        <authorList>
            <person name="Skraban J."/>
            <person name="Cleenwerck I."/>
            <person name="Vandamme P."/>
            <person name="Trcek J."/>
        </authorList>
    </citation>
    <scope>NUCLEOTIDE SEQUENCE [LARGE SCALE GENOMIC DNA]</scope>
    <source>
        <strain evidence="3 5">LMG 1536</strain>
    </source>
</reference>
<geneLocation type="plasmid" evidence="2">
    <name>pKNA06</name>
</geneLocation>
<dbReference type="OrthoDB" id="9998177at2"/>
<evidence type="ECO:0000313" key="4">
    <source>
        <dbReference type="Proteomes" id="UP000189683"/>
    </source>
</evidence>
<name>A0A9N7CH90_9PROT</name>
<protein>
    <submittedName>
        <fullName evidence="2">Uncharacterized protein</fullName>
    </submittedName>
</protein>